<dbReference type="InterPro" id="IPR035441">
    <property type="entry name" value="TFIIS/LEDGF_dom_sf"/>
</dbReference>
<dbReference type="GO" id="GO:0005634">
    <property type="term" value="C:nucleus"/>
    <property type="evidence" value="ECO:0007669"/>
    <property type="project" value="UniProtKB-SubCell"/>
</dbReference>
<comment type="similarity">
    <text evidence="2">Belongs to the IWS1 family.</text>
</comment>
<accession>A0A4Q1BA78</accession>
<evidence type="ECO:0000256" key="1">
    <source>
        <dbReference type="ARBA" id="ARBA00037349"/>
    </source>
</evidence>
<protein>
    <recommendedName>
        <fullName evidence="5">TFIIS N-terminal domain-containing protein</fullName>
    </recommendedName>
</protein>
<feature type="region of interest" description="Disordered" evidence="4">
    <location>
        <begin position="1"/>
        <end position="20"/>
    </location>
</feature>
<feature type="compositionally biased region" description="Acidic residues" evidence="4">
    <location>
        <begin position="29"/>
        <end position="40"/>
    </location>
</feature>
<name>A0A4Q1BA78_TREME</name>
<feature type="compositionally biased region" description="Low complexity" evidence="4">
    <location>
        <begin position="99"/>
        <end position="108"/>
    </location>
</feature>
<feature type="region of interest" description="Disordered" evidence="4">
    <location>
        <begin position="27"/>
        <end position="161"/>
    </location>
</feature>
<feature type="region of interest" description="Disordered" evidence="4">
    <location>
        <begin position="338"/>
        <end position="358"/>
    </location>
</feature>
<dbReference type="GO" id="GO:0016973">
    <property type="term" value="P:poly(A)+ mRNA export from nucleus"/>
    <property type="evidence" value="ECO:0007669"/>
    <property type="project" value="TreeGrafter"/>
</dbReference>
<evidence type="ECO:0000313" key="6">
    <source>
        <dbReference type="EMBL" id="RXK34887.1"/>
    </source>
</evidence>
<proteinExistence type="inferred from homology"/>
<dbReference type="Gene3D" id="1.20.930.10">
    <property type="entry name" value="Conserved domain common to transcription factors TFIIS, elongin A, CRSP70"/>
    <property type="match status" value="1"/>
</dbReference>
<dbReference type="EMBL" id="SDIL01000176">
    <property type="protein sequence ID" value="RXK34887.1"/>
    <property type="molecule type" value="Genomic_DNA"/>
</dbReference>
<evidence type="ECO:0000256" key="3">
    <source>
        <dbReference type="PROSITE-ProRule" id="PRU00649"/>
    </source>
</evidence>
<dbReference type="InParanoid" id="A0A4Q1BA78"/>
<dbReference type="FunCoup" id="A0A4Q1BA78">
    <property type="interactions" value="275"/>
</dbReference>
<keyword evidence="3" id="KW-0539">Nucleus</keyword>
<feature type="compositionally biased region" description="Pro residues" evidence="4">
    <location>
        <begin position="1"/>
        <end position="10"/>
    </location>
</feature>
<dbReference type="STRING" id="5217.A0A4Q1BA78"/>
<feature type="compositionally biased region" description="Acidic residues" evidence="4">
    <location>
        <begin position="146"/>
        <end position="156"/>
    </location>
</feature>
<comment type="caution">
    <text evidence="6">The sequence shown here is derived from an EMBL/GenBank/DDBJ whole genome shotgun (WGS) entry which is preliminary data.</text>
</comment>
<dbReference type="VEuPathDB" id="FungiDB:TREMEDRAFT_67036"/>
<evidence type="ECO:0000256" key="2">
    <source>
        <dbReference type="ARBA" id="ARBA00037992"/>
    </source>
</evidence>
<dbReference type="InterPro" id="IPR017923">
    <property type="entry name" value="TFIIS_N"/>
</dbReference>
<sequence>MSASPSPPVQPRAMTSTTSDLYAQVFGADSDDELSEEEDDQPRRQVAFPPRPVQPVVEDATSHVDDYDEDEAEVEAPIVNDRDADEEEEEEGAGDVYVPATATTPAKIPKFKKKKKVAGEDGEEREMRRKEKKEKRREEKENRAEVEEEEEEEQPVYDEATQRRMALEARIDAIGKKPKNTRRKRKGEDVDILDEYHESICIRLRDRMLAAAEKDKASNDAKLPATAKLAMLDEVMSVLRNQTLTQAITDNQVLDAVRVWLEPIYPSGALPAVGIQKAIFEVLPKMDLDTQILKECRLGPIVLFYTKTKRVTPLINRQADNLVQMWSRPIIKRPTTLNLNPLTSTETTRQGQTELDEVTDEDEEVVRERIKVLPKRFDAKAATKENEGRRGVRIRNNTDVQYTIVPVSNLLQGSGEQRNVSRIQADNRKFNRFARQIKMAKKR</sequence>
<keyword evidence="7" id="KW-1185">Reference proteome</keyword>
<dbReference type="Proteomes" id="UP000289152">
    <property type="component" value="Unassembled WGS sequence"/>
</dbReference>
<feature type="compositionally biased region" description="Basic and acidic residues" evidence="4">
    <location>
        <begin position="136"/>
        <end position="145"/>
    </location>
</feature>
<comment type="subcellular location">
    <subcellularLocation>
        <location evidence="3">Nucleus</location>
    </subcellularLocation>
</comment>
<dbReference type="PANTHER" id="PTHR46010:SF1">
    <property type="entry name" value="PROTEIN IWS1 HOMOLOG"/>
    <property type="match status" value="1"/>
</dbReference>
<gene>
    <name evidence="6" type="ORF">M231_07851</name>
</gene>
<reference evidence="6 7" key="1">
    <citation type="submission" date="2016-06" db="EMBL/GenBank/DDBJ databases">
        <title>Evolution of pathogenesis and genome organization in the Tremellales.</title>
        <authorList>
            <person name="Cuomo C."/>
            <person name="Litvintseva A."/>
            <person name="Heitman J."/>
            <person name="Chen Y."/>
            <person name="Sun S."/>
            <person name="Springer D."/>
            <person name="Dromer F."/>
            <person name="Young S."/>
            <person name="Zeng Q."/>
            <person name="Chapman S."/>
            <person name="Gujja S."/>
            <person name="Saif S."/>
            <person name="Birren B."/>
        </authorList>
    </citation>
    <scope>NUCLEOTIDE SEQUENCE [LARGE SCALE GENOMIC DNA]</scope>
    <source>
        <strain evidence="6 7">ATCC 28783</strain>
    </source>
</reference>
<dbReference type="InterPro" id="IPR051037">
    <property type="entry name" value="RNAPII_TF_IWS1"/>
</dbReference>
<organism evidence="6 7">
    <name type="scientific">Tremella mesenterica</name>
    <name type="common">Jelly fungus</name>
    <dbReference type="NCBI Taxonomy" id="5217"/>
    <lineage>
        <taxon>Eukaryota</taxon>
        <taxon>Fungi</taxon>
        <taxon>Dikarya</taxon>
        <taxon>Basidiomycota</taxon>
        <taxon>Agaricomycotina</taxon>
        <taxon>Tremellomycetes</taxon>
        <taxon>Tremellales</taxon>
        <taxon>Tremellaceae</taxon>
        <taxon>Tremella</taxon>
    </lineage>
</organism>
<evidence type="ECO:0000313" key="7">
    <source>
        <dbReference type="Proteomes" id="UP000289152"/>
    </source>
</evidence>
<comment type="function">
    <text evidence="1">Transcription factor involved in RNA polymerase II transcription regulation. May function in both SPT15/TBP post-recruitment and recruitment steps of transcription.</text>
</comment>
<feature type="compositionally biased region" description="Acidic residues" evidence="4">
    <location>
        <begin position="83"/>
        <end position="93"/>
    </location>
</feature>
<dbReference type="PANTHER" id="PTHR46010">
    <property type="entry name" value="PROTEIN IWS1 HOMOLOG"/>
    <property type="match status" value="1"/>
</dbReference>
<dbReference type="PROSITE" id="PS51319">
    <property type="entry name" value="TFIIS_N"/>
    <property type="match status" value="1"/>
</dbReference>
<feature type="domain" description="TFIIS N-terminal" evidence="5">
    <location>
        <begin position="255"/>
        <end position="333"/>
    </location>
</feature>
<dbReference type="AlphaFoldDB" id="A0A4Q1BA78"/>
<dbReference type="Pfam" id="PF08711">
    <property type="entry name" value="Med26"/>
    <property type="match status" value="1"/>
</dbReference>
<dbReference type="OrthoDB" id="21124at2759"/>
<feature type="compositionally biased region" description="Low complexity" evidence="4">
    <location>
        <begin position="338"/>
        <end position="348"/>
    </location>
</feature>
<evidence type="ECO:0000259" key="5">
    <source>
        <dbReference type="PROSITE" id="PS51319"/>
    </source>
</evidence>
<evidence type="ECO:0000256" key="4">
    <source>
        <dbReference type="SAM" id="MobiDB-lite"/>
    </source>
</evidence>